<feature type="transmembrane region" description="Helical" evidence="1">
    <location>
        <begin position="106"/>
        <end position="126"/>
    </location>
</feature>
<comment type="caution">
    <text evidence="2">The sequence shown here is derived from an EMBL/GenBank/DDBJ whole genome shotgun (WGS) entry which is preliminary data.</text>
</comment>
<feature type="transmembrane region" description="Helical" evidence="1">
    <location>
        <begin position="71"/>
        <end position="94"/>
    </location>
</feature>
<dbReference type="AlphaFoldDB" id="A0A2S8GLJ6"/>
<dbReference type="OrthoDB" id="244933at2"/>
<keyword evidence="1" id="KW-1133">Transmembrane helix</keyword>
<gene>
    <name evidence="2" type="ORF">C5Y93_15235</name>
</gene>
<protein>
    <recommendedName>
        <fullName evidence="4">YrhK domain-containing protein</fullName>
    </recommendedName>
</protein>
<name>A0A2S8GLJ6_9BACT</name>
<keyword evidence="1" id="KW-0812">Transmembrane</keyword>
<proteinExistence type="predicted"/>
<organism evidence="2 3">
    <name type="scientific">Blastopirellula marina</name>
    <dbReference type="NCBI Taxonomy" id="124"/>
    <lineage>
        <taxon>Bacteria</taxon>
        <taxon>Pseudomonadati</taxon>
        <taxon>Planctomycetota</taxon>
        <taxon>Planctomycetia</taxon>
        <taxon>Pirellulales</taxon>
        <taxon>Pirellulaceae</taxon>
        <taxon>Blastopirellula</taxon>
    </lineage>
</organism>
<dbReference type="EMBL" id="PUHZ01000015">
    <property type="protein sequence ID" value="PQO45305.1"/>
    <property type="molecule type" value="Genomic_DNA"/>
</dbReference>
<keyword evidence="1" id="KW-0472">Membrane</keyword>
<accession>A0A2S8GLJ6</accession>
<evidence type="ECO:0008006" key="4">
    <source>
        <dbReference type="Google" id="ProtNLM"/>
    </source>
</evidence>
<evidence type="ECO:0000313" key="2">
    <source>
        <dbReference type="EMBL" id="PQO45305.1"/>
    </source>
</evidence>
<feature type="transmembrane region" description="Helical" evidence="1">
    <location>
        <begin position="190"/>
        <end position="214"/>
    </location>
</feature>
<feature type="transmembrane region" description="Helical" evidence="1">
    <location>
        <begin position="226"/>
        <end position="252"/>
    </location>
</feature>
<feature type="transmembrane region" description="Helical" evidence="1">
    <location>
        <begin position="264"/>
        <end position="282"/>
    </location>
</feature>
<sequence length="287" mass="32151">MHKIEQEFEQLEAEGIGGFVSHRVLRHESGEKSHWHSRNHRKGLVLRKVQGLLHFGQLLVAQLWQPRQLNWWIGSLFAFGSTLFALASVVLLWPDLGEVFSLSAQAANLIYFLGSIPFTTAAYLQLFQAANARPAPGEKEAQPQLTRLLGWRPHDIGWVSCALQFPGTVLFNFTTFDAMIPSLNWVQTNLWVWAPNFIGSVLFLASGYLAFAEVAHRWWAVRPKNISWWVVFANLLGCIGFMISALFAFALPGPAITWMEEVDTLFTLQGAICFGLGGVLMLPEAAE</sequence>
<evidence type="ECO:0000313" key="3">
    <source>
        <dbReference type="Proteomes" id="UP000237819"/>
    </source>
</evidence>
<evidence type="ECO:0000256" key="1">
    <source>
        <dbReference type="SAM" id="Phobius"/>
    </source>
</evidence>
<reference evidence="2 3" key="1">
    <citation type="submission" date="2018-02" db="EMBL/GenBank/DDBJ databases">
        <title>Comparative genomes isolates from brazilian mangrove.</title>
        <authorList>
            <person name="Araujo J.E."/>
            <person name="Taketani R.G."/>
            <person name="Silva M.C.P."/>
            <person name="Loureco M.V."/>
            <person name="Andreote F.D."/>
        </authorList>
    </citation>
    <scope>NUCLEOTIDE SEQUENCE [LARGE SCALE GENOMIC DNA]</scope>
    <source>
        <strain evidence="2 3">Nap-Phe MGV</strain>
    </source>
</reference>
<dbReference type="RefSeq" id="WP_105336285.1">
    <property type="nucleotide sequence ID" value="NZ_PUHZ01000015.1"/>
</dbReference>
<dbReference type="Proteomes" id="UP000237819">
    <property type="component" value="Unassembled WGS sequence"/>
</dbReference>